<dbReference type="Proteomes" id="UP000811545">
    <property type="component" value="Unassembled WGS sequence"/>
</dbReference>
<comment type="caution">
    <text evidence="5">The sequence shown here is derived from an EMBL/GenBank/DDBJ whole genome shotgun (WGS) entry which is preliminary data.</text>
</comment>
<evidence type="ECO:0000256" key="2">
    <source>
        <dbReference type="ARBA" id="ARBA00022840"/>
    </source>
</evidence>
<gene>
    <name evidence="5" type="primary">crhR</name>
    <name evidence="5" type="ORF">DDT42_01553</name>
</gene>
<keyword evidence="2" id="KW-0067">ATP-binding</keyword>
<dbReference type="EC" id="3.6.4.13" evidence="5"/>
<dbReference type="GO" id="GO:0005524">
    <property type="term" value="F:ATP binding"/>
    <property type="evidence" value="ECO:0007669"/>
    <property type="project" value="UniProtKB-KW"/>
</dbReference>
<accession>A0A9E2F7K3</accession>
<dbReference type="SMART" id="SM00490">
    <property type="entry name" value="HELICc"/>
    <property type="match status" value="1"/>
</dbReference>
<dbReference type="Pfam" id="PF09369">
    <property type="entry name" value="MZB"/>
    <property type="match status" value="1"/>
</dbReference>
<evidence type="ECO:0000313" key="6">
    <source>
        <dbReference type="Proteomes" id="UP000811545"/>
    </source>
</evidence>
<dbReference type="Pfam" id="PF22982">
    <property type="entry name" value="WHD_HRQ1"/>
    <property type="match status" value="1"/>
</dbReference>
<keyword evidence="5" id="KW-0378">Hydrolase</keyword>
<dbReference type="GO" id="GO:0003724">
    <property type="term" value="F:RNA helicase activity"/>
    <property type="evidence" value="ECO:0007669"/>
    <property type="project" value="UniProtKB-EC"/>
</dbReference>
<dbReference type="GO" id="GO:0016787">
    <property type="term" value="F:hydrolase activity"/>
    <property type="evidence" value="ECO:0007669"/>
    <property type="project" value="UniProtKB-KW"/>
</dbReference>
<name>A0A9E2F7K3_PSYF1</name>
<evidence type="ECO:0000259" key="4">
    <source>
        <dbReference type="PROSITE" id="PS51194"/>
    </source>
</evidence>
<sequence length="756" mass="85313">MVERIISALKKNSRYKDRVEHIEILLPKEPIYGELKKDLSRNIKNYLLKKSIKLYKHQCDAIESLRAGKSVIITTPTASGKTLAFNIPIFERLARDKSATALYLYPTKALSNDQLKVIKEFESLSGIGVNPNVYDGDTPPNKRPKIREISRIIISNPYELHQVLPWHYKWQKFFGNLKFVVIDEAHQYRGVFGSNVAFLIRRLRRICSFYGSEPQFILSTATLANPIEFGENLIGHQFNLISNDGSPKGKKYFIFYNPYFDGVGTLSIHQETKDLFLFFVRNNLQTLCFTVSRKMAELIALWSKKELKESESYLVDKITAYRAGYLPVERRGIENNLKNGILKGITSTNALELGIDVGSLDSVVISGYPGTIISTWQQAGRSGRGVSGSLATLVAFQNPLDQYFMRHPKIFFDKSHEHAIIDLSNPYIVSGHLMCAASELPIQLGEDGIYFGDDAEDILKALEKQGLVQDTPNGWVYSGKGRTTEAVSLANISSEIFKVICDGELLETMDRTQAYREAHKGAVLLHQGETYMVEDLDLKNSLVQVKKRDVDYYTEAMKVVDITIIEEIEKKEIGNFAFSFGDVEVNEQYVGYKIMKYDKVIGMEGLDLPPLNYKTMGLWFTIPEDIRKKIKDENLDFAGGLHGIEHAMIGIMPFHVMCDRWDLGGVSTSNHPDTMEPTIFIYDGFEGGIGLTEKSFELIVEIVKMTYELVRDCKCENGCPACIYSPKCGNGNKPLDKKGTILVLKKSLSKMGIEDV</sequence>
<dbReference type="InterPro" id="IPR014001">
    <property type="entry name" value="Helicase_ATP-bd"/>
</dbReference>
<dbReference type="EMBL" id="QLTW01000143">
    <property type="protein sequence ID" value="MBT9145678.1"/>
    <property type="molecule type" value="Genomic_DNA"/>
</dbReference>
<evidence type="ECO:0000259" key="3">
    <source>
        <dbReference type="PROSITE" id="PS51192"/>
    </source>
</evidence>
<keyword evidence="5" id="KW-0347">Helicase</keyword>
<dbReference type="GO" id="GO:0036297">
    <property type="term" value="P:interstrand cross-link repair"/>
    <property type="evidence" value="ECO:0007669"/>
    <property type="project" value="TreeGrafter"/>
</dbReference>
<reference evidence="5 6" key="1">
    <citation type="journal article" date="2021" name="bioRxiv">
        <title>Unique metabolic strategies in Hadean analogues reveal hints for primordial physiology.</title>
        <authorList>
            <person name="Nobu M.K."/>
            <person name="Nakai R."/>
            <person name="Tamazawa S."/>
            <person name="Mori H."/>
            <person name="Toyoda A."/>
            <person name="Ijiri A."/>
            <person name="Suzuki S."/>
            <person name="Kurokawa K."/>
            <person name="Kamagata Y."/>
            <person name="Tamaki H."/>
        </authorList>
    </citation>
    <scope>NUCLEOTIDE SEQUENCE [LARGE SCALE GENOMIC DNA]</scope>
    <source>
        <strain evidence="5">BS525</strain>
    </source>
</reference>
<dbReference type="CDD" id="cd18797">
    <property type="entry name" value="SF2_C_Hrq"/>
    <property type="match status" value="1"/>
</dbReference>
<feature type="domain" description="Helicase ATP-binding" evidence="3">
    <location>
        <begin position="62"/>
        <end position="241"/>
    </location>
</feature>
<organism evidence="5 6">
    <name type="scientific">Psychracetigena formicireducens</name>
    <dbReference type="NCBI Taxonomy" id="2986056"/>
    <lineage>
        <taxon>Bacteria</taxon>
        <taxon>Bacillati</taxon>
        <taxon>Candidatus Lithacetigenota</taxon>
        <taxon>Candidatus Psychracetigena</taxon>
    </lineage>
</organism>
<dbReference type="PROSITE" id="PS51192">
    <property type="entry name" value="HELICASE_ATP_BIND_1"/>
    <property type="match status" value="1"/>
</dbReference>
<dbReference type="Pfam" id="PF00271">
    <property type="entry name" value="Helicase_C"/>
    <property type="match status" value="1"/>
</dbReference>
<dbReference type="CDD" id="cd17923">
    <property type="entry name" value="DEXHc_Hrq1-like"/>
    <property type="match status" value="1"/>
</dbReference>
<dbReference type="SMART" id="SM00487">
    <property type="entry name" value="DEXDc"/>
    <property type="match status" value="1"/>
</dbReference>
<dbReference type="InterPro" id="IPR055227">
    <property type="entry name" value="HRQ1_WHD"/>
</dbReference>
<proteinExistence type="predicted"/>
<dbReference type="InterPro" id="IPR027417">
    <property type="entry name" value="P-loop_NTPase"/>
</dbReference>
<dbReference type="GO" id="GO:0003676">
    <property type="term" value="F:nucleic acid binding"/>
    <property type="evidence" value="ECO:0007669"/>
    <property type="project" value="InterPro"/>
</dbReference>
<evidence type="ECO:0000313" key="5">
    <source>
        <dbReference type="EMBL" id="MBT9145678.1"/>
    </source>
</evidence>
<feature type="domain" description="Helicase C-terminal" evidence="4">
    <location>
        <begin position="272"/>
        <end position="448"/>
    </location>
</feature>
<keyword evidence="1" id="KW-0547">Nucleotide-binding</keyword>
<protein>
    <submittedName>
        <fullName evidence="5">RNA helicase CrhR</fullName>
        <ecNumber evidence="5">3.6.4.13</ecNumber>
    </submittedName>
</protein>
<dbReference type="Gene3D" id="3.40.50.300">
    <property type="entry name" value="P-loop containing nucleotide triphosphate hydrolases"/>
    <property type="match status" value="2"/>
</dbReference>
<dbReference type="PANTHER" id="PTHR47957">
    <property type="entry name" value="ATP-DEPENDENT HELICASE HRQ1"/>
    <property type="match status" value="1"/>
</dbReference>
<dbReference type="InterPro" id="IPR001650">
    <property type="entry name" value="Helicase_C-like"/>
</dbReference>
<dbReference type="PANTHER" id="PTHR47957:SF3">
    <property type="entry name" value="ATP-DEPENDENT HELICASE HRQ1"/>
    <property type="match status" value="1"/>
</dbReference>
<dbReference type="SUPFAM" id="SSF52540">
    <property type="entry name" value="P-loop containing nucleoside triphosphate hydrolases"/>
    <property type="match status" value="1"/>
</dbReference>
<dbReference type="InterPro" id="IPR018973">
    <property type="entry name" value="MZB"/>
</dbReference>
<dbReference type="AlphaFoldDB" id="A0A9E2F7K3"/>
<dbReference type="InterPro" id="IPR011545">
    <property type="entry name" value="DEAD/DEAH_box_helicase_dom"/>
</dbReference>
<evidence type="ECO:0000256" key="1">
    <source>
        <dbReference type="ARBA" id="ARBA00022741"/>
    </source>
</evidence>
<dbReference type="GO" id="GO:0043138">
    <property type="term" value="F:3'-5' DNA helicase activity"/>
    <property type="evidence" value="ECO:0007669"/>
    <property type="project" value="TreeGrafter"/>
</dbReference>
<dbReference type="PROSITE" id="PS51194">
    <property type="entry name" value="HELICASE_CTER"/>
    <property type="match status" value="1"/>
</dbReference>
<dbReference type="GO" id="GO:0006289">
    <property type="term" value="P:nucleotide-excision repair"/>
    <property type="evidence" value="ECO:0007669"/>
    <property type="project" value="TreeGrafter"/>
</dbReference>
<dbReference type="Pfam" id="PF00270">
    <property type="entry name" value="DEAD"/>
    <property type="match status" value="1"/>
</dbReference>